<evidence type="ECO:0000256" key="10">
    <source>
        <dbReference type="ARBA" id="ARBA00022726"/>
    </source>
</evidence>
<dbReference type="PANTHER" id="PTHR32315:SF3">
    <property type="entry name" value="ADENINE PHOSPHORIBOSYLTRANSFERASE"/>
    <property type="match status" value="1"/>
</dbReference>
<comment type="function">
    <text evidence="2 11">Catalyzes a salvage reaction resulting in the formation of AMP, that is energically less costly than de novo synthesis.</text>
</comment>
<evidence type="ECO:0000256" key="9">
    <source>
        <dbReference type="ARBA" id="ARBA00022679"/>
    </source>
</evidence>
<dbReference type="Pfam" id="PF00156">
    <property type="entry name" value="Pribosyltran"/>
    <property type="match status" value="1"/>
</dbReference>
<organism evidence="13 14">
    <name type="scientific">Pseudokineococcus basanitobsidens</name>
    <dbReference type="NCBI Taxonomy" id="1926649"/>
    <lineage>
        <taxon>Bacteria</taxon>
        <taxon>Bacillati</taxon>
        <taxon>Actinomycetota</taxon>
        <taxon>Actinomycetes</taxon>
        <taxon>Kineosporiales</taxon>
        <taxon>Kineosporiaceae</taxon>
        <taxon>Pseudokineococcus</taxon>
    </lineage>
</organism>
<evidence type="ECO:0000256" key="1">
    <source>
        <dbReference type="ARBA" id="ARBA00000868"/>
    </source>
</evidence>
<dbReference type="InterPro" id="IPR050054">
    <property type="entry name" value="UPRTase/APRTase"/>
</dbReference>
<keyword evidence="8 11" id="KW-0328">Glycosyltransferase</keyword>
<dbReference type="GO" id="GO:0003999">
    <property type="term" value="F:adenine phosphoribosyltransferase activity"/>
    <property type="evidence" value="ECO:0007669"/>
    <property type="project" value="UniProtKB-EC"/>
</dbReference>
<dbReference type="InterPro" id="IPR005764">
    <property type="entry name" value="Ade_phspho_trans"/>
</dbReference>
<accession>A0ABU8RHS2</accession>
<dbReference type="InterPro" id="IPR000836">
    <property type="entry name" value="PRTase_dom"/>
</dbReference>
<dbReference type="EMBL" id="JBBIAA010000003">
    <property type="protein sequence ID" value="MEJ5944627.1"/>
    <property type="molecule type" value="Genomic_DNA"/>
</dbReference>
<dbReference type="NCBIfam" id="NF002636">
    <property type="entry name" value="PRK02304.1-5"/>
    <property type="match status" value="1"/>
</dbReference>
<comment type="subcellular location">
    <subcellularLocation>
        <location evidence="3 11">Cytoplasm</location>
    </subcellularLocation>
</comment>
<evidence type="ECO:0000313" key="14">
    <source>
        <dbReference type="Proteomes" id="UP001387100"/>
    </source>
</evidence>
<feature type="domain" description="Phosphoribosyltransferase" evidence="12">
    <location>
        <begin position="65"/>
        <end position="165"/>
    </location>
</feature>
<name>A0ABU8RHS2_9ACTN</name>
<evidence type="ECO:0000256" key="3">
    <source>
        <dbReference type="ARBA" id="ARBA00004496"/>
    </source>
</evidence>
<dbReference type="PANTHER" id="PTHR32315">
    <property type="entry name" value="ADENINE PHOSPHORIBOSYLTRANSFERASE"/>
    <property type="match status" value="1"/>
</dbReference>
<comment type="pathway">
    <text evidence="4 11">Purine metabolism; AMP biosynthesis via salvage pathway; AMP from adenine: step 1/1.</text>
</comment>
<sequence>MGEPPAAVLAEGAAGGTADRLLPLLTAVPDHPVPGVVFRDITPLLGDPGALREAVGALAGLLPAGTDLVAGVEARGFVLGAAVAVAAGAGFVPVRKSGRLPREVLVESYELEYGSAAVEVHADAVPAGSRVVVLDDVLATGGTASAACRLVERAGGEVAAVVVLAEIGGLGGRDALAGRRVEALLTL</sequence>
<evidence type="ECO:0000256" key="7">
    <source>
        <dbReference type="ARBA" id="ARBA00022490"/>
    </source>
</evidence>
<keyword evidence="9 11" id="KW-0808">Transferase</keyword>
<comment type="caution">
    <text evidence="13">The sequence shown here is derived from an EMBL/GenBank/DDBJ whole genome shotgun (WGS) entry which is preliminary data.</text>
</comment>
<dbReference type="Proteomes" id="UP001387100">
    <property type="component" value="Unassembled WGS sequence"/>
</dbReference>
<reference evidence="13 14" key="1">
    <citation type="journal article" date="2017" name="Int. J. Syst. Evol. Microbiol.">
        <title>Pseudokineococcus basanitobsidens sp. nov., isolated from volcanic rock.</title>
        <authorList>
            <person name="Lee D.W."/>
            <person name="Park M.Y."/>
            <person name="Kim J.J."/>
            <person name="Kim B.S."/>
        </authorList>
    </citation>
    <scope>NUCLEOTIDE SEQUENCE [LARGE SCALE GENOMIC DNA]</scope>
    <source>
        <strain evidence="13 14">DSM 103726</strain>
    </source>
</reference>
<gene>
    <name evidence="11" type="primary">apt</name>
    <name evidence="13" type="ORF">WDZ17_04885</name>
</gene>
<dbReference type="SUPFAM" id="SSF53271">
    <property type="entry name" value="PRTase-like"/>
    <property type="match status" value="1"/>
</dbReference>
<dbReference type="HAMAP" id="MF_00004">
    <property type="entry name" value="Aden_phosphoribosyltr"/>
    <property type="match status" value="1"/>
</dbReference>
<evidence type="ECO:0000256" key="8">
    <source>
        <dbReference type="ARBA" id="ARBA00022676"/>
    </source>
</evidence>
<keyword evidence="14" id="KW-1185">Reference proteome</keyword>
<keyword evidence="10 11" id="KW-0660">Purine salvage</keyword>
<comment type="subunit">
    <text evidence="11">Homodimer.</text>
</comment>
<proteinExistence type="inferred from homology"/>
<comment type="catalytic activity">
    <reaction evidence="1 11">
        <text>AMP + diphosphate = 5-phospho-alpha-D-ribose 1-diphosphate + adenine</text>
        <dbReference type="Rhea" id="RHEA:16609"/>
        <dbReference type="ChEBI" id="CHEBI:16708"/>
        <dbReference type="ChEBI" id="CHEBI:33019"/>
        <dbReference type="ChEBI" id="CHEBI:58017"/>
        <dbReference type="ChEBI" id="CHEBI:456215"/>
        <dbReference type="EC" id="2.4.2.7"/>
    </reaction>
</comment>
<evidence type="ECO:0000256" key="11">
    <source>
        <dbReference type="HAMAP-Rule" id="MF_00004"/>
    </source>
</evidence>
<evidence type="ECO:0000256" key="4">
    <source>
        <dbReference type="ARBA" id="ARBA00004659"/>
    </source>
</evidence>
<comment type="similarity">
    <text evidence="5 11">Belongs to the purine/pyrimidine phosphoribosyltransferase family.</text>
</comment>
<dbReference type="CDD" id="cd06223">
    <property type="entry name" value="PRTases_typeI"/>
    <property type="match status" value="1"/>
</dbReference>
<dbReference type="InterPro" id="IPR029057">
    <property type="entry name" value="PRTase-like"/>
</dbReference>
<evidence type="ECO:0000256" key="5">
    <source>
        <dbReference type="ARBA" id="ARBA00008391"/>
    </source>
</evidence>
<evidence type="ECO:0000256" key="2">
    <source>
        <dbReference type="ARBA" id="ARBA00003968"/>
    </source>
</evidence>
<dbReference type="Gene3D" id="3.40.50.2020">
    <property type="match status" value="1"/>
</dbReference>
<evidence type="ECO:0000313" key="13">
    <source>
        <dbReference type="EMBL" id="MEJ5944627.1"/>
    </source>
</evidence>
<protein>
    <recommendedName>
        <fullName evidence="6 11">Adenine phosphoribosyltransferase</fullName>
        <shortName evidence="11">APRT</shortName>
        <ecNumber evidence="6 11">2.4.2.7</ecNumber>
    </recommendedName>
</protein>
<evidence type="ECO:0000256" key="6">
    <source>
        <dbReference type="ARBA" id="ARBA00011893"/>
    </source>
</evidence>
<evidence type="ECO:0000259" key="12">
    <source>
        <dbReference type="Pfam" id="PF00156"/>
    </source>
</evidence>
<dbReference type="NCBIfam" id="NF002634">
    <property type="entry name" value="PRK02304.1-3"/>
    <property type="match status" value="1"/>
</dbReference>
<dbReference type="EC" id="2.4.2.7" evidence="6 11"/>
<keyword evidence="7 11" id="KW-0963">Cytoplasm</keyword>